<proteinExistence type="predicted"/>
<evidence type="ECO:0000313" key="2">
    <source>
        <dbReference type="Proteomes" id="UP001501578"/>
    </source>
</evidence>
<accession>A0ABP3Z9A2</accession>
<protein>
    <submittedName>
        <fullName evidence="1">Uncharacterized protein</fullName>
    </submittedName>
</protein>
<reference evidence="2" key="1">
    <citation type="journal article" date="2019" name="Int. J. Syst. Evol. Microbiol.">
        <title>The Global Catalogue of Microorganisms (GCM) 10K type strain sequencing project: providing services to taxonomists for standard genome sequencing and annotation.</title>
        <authorList>
            <consortium name="The Broad Institute Genomics Platform"/>
            <consortium name="The Broad Institute Genome Sequencing Center for Infectious Disease"/>
            <person name="Wu L."/>
            <person name="Ma J."/>
        </authorList>
    </citation>
    <scope>NUCLEOTIDE SEQUENCE [LARGE SCALE GENOMIC DNA]</scope>
    <source>
        <strain evidence="2">JCM 11136</strain>
    </source>
</reference>
<dbReference type="EMBL" id="BAAAHQ010000004">
    <property type="protein sequence ID" value="GAA0916511.1"/>
    <property type="molecule type" value="Genomic_DNA"/>
</dbReference>
<gene>
    <name evidence="1" type="ORF">GCM10009560_11740</name>
</gene>
<sequence>MATLNVITGMNVTVRSINDTTSRSMGSSFNVSNGFPVTGVALSTGVPLTVQISADNSRGDGNTCSFAVSDPEGNGRFLGEAALTWEEGDSSVGWVEFSGFPLRADDVSPVQECNYAVSLTHNTDSSGTVVGVRVFTL</sequence>
<dbReference type="Proteomes" id="UP001501578">
    <property type="component" value="Unassembled WGS sequence"/>
</dbReference>
<comment type="caution">
    <text evidence="1">The sequence shown here is derived from an EMBL/GenBank/DDBJ whole genome shotgun (WGS) entry which is preliminary data.</text>
</comment>
<keyword evidence="2" id="KW-1185">Reference proteome</keyword>
<evidence type="ECO:0000313" key="1">
    <source>
        <dbReference type="EMBL" id="GAA0916511.1"/>
    </source>
</evidence>
<organism evidence="1 2">
    <name type="scientific">Nonomuraea longicatena</name>
    <dbReference type="NCBI Taxonomy" id="83682"/>
    <lineage>
        <taxon>Bacteria</taxon>
        <taxon>Bacillati</taxon>
        <taxon>Actinomycetota</taxon>
        <taxon>Actinomycetes</taxon>
        <taxon>Streptosporangiales</taxon>
        <taxon>Streptosporangiaceae</taxon>
        <taxon>Nonomuraea</taxon>
    </lineage>
</organism>
<name>A0ABP3Z9A2_9ACTN</name>